<evidence type="ECO:0000313" key="2">
    <source>
        <dbReference type="EMBL" id="MBD8080266.1"/>
    </source>
</evidence>
<feature type="transmembrane region" description="Helical" evidence="1">
    <location>
        <begin position="122"/>
        <end position="141"/>
    </location>
</feature>
<feature type="transmembrane region" description="Helical" evidence="1">
    <location>
        <begin position="153"/>
        <end position="170"/>
    </location>
</feature>
<keyword evidence="1" id="KW-1133">Transmembrane helix</keyword>
<comment type="caution">
    <text evidence="2">The sequence shown here is derived from an EMBL/GenBank/DDBJ whole genome shotgun (WGS) entry which is preliminary data.</text>
</comment>
<feature type="transmembrane region" description="Helical" evidence="1">
    <location>
        <begin position="50"/>
        <end position="74"/>
    </location>
</feature>
<feature type="transmembrane region" description="Helical" evidence="1">
    <location>
        <begin position="20"/>
        <end position="44"/>
    </location>
</feature>
<sequence length="171" mass="16539">MARPTSGPAPTAGETPTTRVPVLVAGLAVAAVAMLAVQVLYMVLSGAPPAWLPFAALLIVISVPTAGAALGWLGSRITRDASERRAALVFGALGLVGGALWGSFLGGGLAGQLTSAGASGSLVLGSALVVGVTAAIGAVMGRLAAREAADRPVLVVVLGAVVVAVAALGLL</sequence>
<protein>
    <submittedName>
        <fullName evidence="2">Uncharacterized protein</fullName>
    </submittedName>
</protein>
<evidence type="ECO:0000256" key="1">
    <source>
        <dbReference type="SAM" id="Phobius"/>
    </source>
</evidence>
<name>A0A927PFU4_9MICO</name>
<accession>A0A927PFU4</accession>
<feature type="transmembrane region" description="Helical" evidence="1">
    <location>
        <begin position="86"/>
        <end position="110"/>
    </location>
</feature>
<reference evidence="2" key="2">
    <citation type="submission" date="2020-09" db="EMBL/GenBank/DDBJ databases">
        <authorList>
            <person name="Yu Y."/>
        </authorList>
    </citation>
    <scope>NUCLEOTIDE SEQUENCE</scope>
    <source>
        <strain evidence="2">KCTC 49039</strain>
    </source>
</reference>
<proteinExistence type="predicted"/>
<reference evidence="2" key="1">
    <citation type="journal article" date="2018" name="Curr. Microbiol.">
        <title>Cellulosimicrobium arenosum sp. nov., Isolated from Marine Sediment Sand.</title>
        <authorList>
            <person name="Oh M."/>
            <person name="Kim J.H."/>
            <person name="Yoon J.H."/>
            <person name="Schumann P."/>
            <person name="Kim W."/>
        </authorList>
    </citation>
    <scope>NUCLEOTIDE SEQUENCE</scope>
    <source>
        <strain evidence="2">KCTC 49039</strain>
    </source>
</reference>
<gene>
    <name evidence="2" type="ORF">IF651_14495</name>
</gene>
<dbReference type="EMBL" id="JACYHB010000013">
    <property type="protein sequence ID" value="MBD8080266.1"/>
    <property type="molecule type" value="Genomic_DNA"/>
</dbReference>
<keyword evidence="1" id="KW-0472">Membrane</keyword>
<evidence type="ECO:0000313" key="3">
    <source>
        <dbReference type="Proteomes" id="UP000610846"/>
    </source>
</evidence>
<dbReference type="AlphaFoldDB" id="A0A927PFU4"/>
<keyword evidence="1" id="KW-0812">Transmembrane</keyword>
<keyword evidence="3" id="KW-1185">Reference proteome</keyword>
<dbReference type="RefSeq" id="WP_191829836.1">
    <property type="nucleotide sequence ID" value="NZ_JACYHB010000013.1"/>
</dbReference>
<dbReference type="Proteomes" id="UP000610846">
    <property type="component" value="Unassembled WGS sequence"/>
</dbReference>
<organism evidence="2 3">
    <name type="scientific">Cellulosimicrobium arenosum</name>
    <dbReference type="NCBI Taxonomy" id="2708133"/>
    <lineage>
        <taxon>Bacteria</taxon>
        <taxon>Bacillati</taxon>
        <taxon>Actinomycetota</taxon>
        <taxon>Actinomycetes</taxon>
        <taxon>Micrococcales</taxon>
        <taxon>Promicromonosporaceae</taxon>
        <taxon>Cellulosimicrobium</taxon>
    </lineage>
</organism>